<dbReference type="InterPro" id="IPR011990">
    <property type="entry name" value="TPR-like_helical_dom_sf"/>
</dbReference>
<proteinExistence type="inferred from homology"/>
<dbReference type="Proteomes" id="UP000197007">
    <property type="component" value="Chromosome"/>
</dbReference>
<dbReference type="EMBL" id="CP022022">
    <property type="protein sequence ID" value="ASF41991.1"/>
    <property type="molecule type" value="Genomic_DNA"/>
</dbReference>
<keyword evidence="9" id="KW-1185">Reference proteome</keyword>
<dbReference type="KEGG" id="capn:CBG49_02165"/>
<evidence type="ECO:0000256" key="2">
    <source>
        <dbReference type="ARBA" id="ARBA00006275"/>
    </source>
</evidence>
<dbReference type="RefSeq" id="WP_088593185.1">
    <property type="nucleotide sequence ID" value="NZ_CP022022.1"/>
</dbReference>
<accession>A0A1Z4BL13</accession>
<dbReference type="AlphaFoldDB" id="A0A1Z4BL13"/>
<evidence type="ECO:0000259" key="7">
    <source>
        <dbReference type="Pfam" id="PF14322"/>
    </source>
</evidence>
<evidence type="ECO:0000259" key="6">
    <source>
        <dbReference type="Pfam" id="PF07980"/>
    </source>
</evidence>
<evidence type="ECO:0000256" key="4">
    <source>
        <dbReference type="ARBA" id="ARBA00023136"/>
    </source>
</evidence>
<dbReference type="InterPro" id="IPR033985">
    <property type="entry name" value="SusD-like_N"/>
</dbReference>
<dbReference type="PROSITE" id="PS51257">
    <property type="entry name" value="PROKAR_LIPOPROTEIN"/>
    <property type="match status" value="1"/>
</dbReference>
<dbReference type="CDD" id="cd08977">
    <property type="entry name" value="SusD"/>
    <property type="match status" value="1"/>
</dbReference>
<dbReference type="Gene3D" id="1.25.40.390">
    <property type="match status" value="1"/>
</dbReference>
<keyword evidence="3" id="KW-0732">Signal</keyword>
<sequence length="455" mass="50649">MKLTYILFGLVALCSATSCNKFIDREPISKPTEKTAFKEVKDFEGAVIGVYDELQSKDQYSGRFLTLMEVRADNVSDENSGAAGGVNYEIETFADTPANGNFKATWLSLYQVIARSNTILENVDKITMTTVERTNIVGQASFLRALAYFNLVRLWGEVPIITKVQTVEEARNNQRNSISDVYSLIISDLQKAKQLPTRWADAERGRATAYAAQALLAKVYLYQKQYSAALTELTPLVTAINAGSVIGLVPSNETFPNNLKTSKDVLFAVQYLKGGVGESVHQNNRYRNQDSSNVIALPQSLFESGDNRKNLVAPTSNGNRPGKFNADRIGNETSSDFPIIRCAEVMLLYAEVANELSSVPTQAALDALNAVRSNANIATKTLSDFPTKEAFRTEVYLQRRLELALECDRWFDLIRTEQFSTVYPSVPAYRQLYPIPSVEIENVNNKTGWQNQGYN</sequence>
<evidence type="ECO:0000313" key="9">
    <source>
        <dbReference type="Proteomes" id="UP000197007"/>
    </source>
</evidence>
<reference evidence="9" key="1">
    <citation type="submission" date="2017-06" db="EMBL/GenBank/DDBJ databases">
        <title>Complete genome sequence of Capnocytophaga sp. KCOM 1579 (=ChDC OS43) isolated from a human refractory periapical abscess lesion.</title>
        <authorList>
            <person name="Kook J.-K."/>
            <person name="Park S.-N."/>
            <person name="Lim Y.K."/>
            <person name="Roh H."/>
        </authorList>
    </citation>
    <scope>NUCLEOTIDE SEQUENCE [LARGE SCALE GENOMIC DNA]</scope>
    <source>
        <strain evidence="9">ChDC OS43</strain>
    </source>
</reference>
<keyword evidence="4" id="KW-0472">Membrane</keyword>
<keyword evidence="5" id="KW-0998">Cell outer membrane</keyword>
<dbReference type="Pfam" id="PF07980">
    <property type="entry name" value="SusD_RagB"/>
    <property type="match status" value="1"/>
</dbReference>
<evidence type="ECO:0000256" key="5">
    <source>
        <dbReference type="ARBA" id="ARBA00023237"/>
    </source>
</evidence>
<dbReference type="SUPFAM" id="SSF48452">
    <property type="entry name" value="TPR-like"/>
    <property type="match status" value="1"/>
</dbReference>
<gene>
    <name evidence="8" type="ORF">CBG49_02165</name>
</gene>
<evidence type="ECO:0000256" key="3">
    <source>
        <dbReference type="ARBA" id="ARBA00022729"/>
    </source>
</evidence>
<protein>
    <submittedName>
        <fullName evidence="8">RagB/SusD family nutrient uptake outer membrane protein</fullName>
    </submittedName>
</protein>
<organism evidence="8 9">
    <name type="scientific">Capnocytophaga endodontalis</name>
    <dbReference type="NCBI Taxonomy" id="2708117"/>
    <lineage>
        <taxon>Bacteria</taxon>
        <taxon>Pseudomonadati</taxon>
        <taxon>Bacteroidota</taxon>
        <taxon>Flavobacteriia</taxon>
        <taxon>Flavobacteriales</taxon>
        <taxon>Flavobacteriaceae</taxon>
        <taxon>Capnocytophaga</taxon>
    </lineage>
</organism>
<comment type="subcellular location">
    <subcellularLocation>
        <location evidence="1">Cell outer membrane</location>
    </subcellularLocation>
</comment>
<dbReference type="InterPro" id="IPR012944">
    <property type="entry name" value="SusD_RagB_dom"/>
</dbReference>
<dbReference type="GO" id="GO:0009279">
    <property type="term" value="C:cell outer membrane"/>
    <property type="evidence" value="ECO:0007669"/>
    <property type="project" value="UniProtKB-SubCell"/>
</dbReference>
<evidence type="ECO:0000256" key="1">
    <source>
        <dbReference type="ARBA" id="ARBA00004442"/>
    </source>
</evidence>
<evidence type="ECO:0000313" key="8">
    <source>
        <dbReference type="EMBL" id="ASF41991.1"/>
    </source>
</evidence>
<comment type="similarity">
    <text evidence="2">Belongs to the SusD family.</text>
</comment>
<feature type="domain" description="RagB/SusD" evidence="6">
    <location>
        <begin position="330"/>
        <end position="417"/>
    </location>
</feature>
<name>A0A1Z4BL13_9FLAO</name>
<dbReference type="Pfam" id="PF14322">
    <property type="entry name" value="SusD-like_3"/>
    <property type="match status" value="1"/>
</dbReference>
<feature type="domain" description="SusD-like N-terminal" evidence="7">
    <location>
        <begin position="22"/>
        <end position="221"/>
    </location>
</feature>